<dbReference type="OrthoDB" id="121597at2"/>
<comment type="caution">
    <text evidence="2">The sequence shown here is derived from an EMBL/GenBank/DDBJ whole genome shotgun (WGS) entry which is preliminary data.</text>
</comment>
<evidence type="ECO:0000313" key="3">
    <source>
        <dbReference type="Proteomes" id="UP000241421"/>
    </source>
</evidence>
<reference evidence="2 3" key="1">
    <citation type="submission" date="2018-04" db="EMBL/GenBank/DDBJ databases">
        <title>Massilia violaceinigra sp. nov., a novel purple-pigmented bacterium isolated from Tianshan glacier, Xinjiang, China.</title>
        <authorList>
            <person name="Wang H."/>
        </authorList>
    </citation>
    <scope>NUCLEOTIDE SEQUENCE [LARGE SCALE GENOMIC DNA]</scope>
    <source>
        <strain evidence="2 3">B448-2</strain>
    </source>
</reference>
<protein>
    <submittedName>
        <fullName evidence="2">Type II toxin-antitoxin system RelE/ParE family toxin</fullName>
    </submittedName>
</protein>
<sequence length="98" mass="11106">MSFRVRITKSARDDLGRLNAYLIAHDLATARRARHAIAKGLELLKDFPFTCRKAAPDSPFLRELLIAFGSAGYVVLFEVEETTVTVLAVRHQREDDYL</sequence>
<dbReference type="AlphaFoldDB" id="A0A2U2HH81"/>
<dbReference type="Gene3D" id="3.30.2310.20">
    <property type="entry name" value="RelE-like"/>
    <property type="match status" value="1"/>
</dbReference>
<name>A0A2U2HH81_9BURK</name>
<dbReference type="InterPro" id="IPR035093">
    <property type="entry name" value="RelE/ParE_toxin_dom_sf"/>
</dbReference>
<gene>
    <name evidence="2" type="ORF">C7C56_018510</name>
</gene>
<dbReference type="EMBL" id="PXWF02000259">
    <property type="protein sequence ID" value="PWF45001.1"/>
    <property type="molecule type" value="Genomic_DNA"/>
</dbReference>
<dbReference type="Pfam" id="PF05016">
    <property type="entry name" value="ParE_toxin"/>
    <property type="match status" value="1"/>
</dbReference>
<dbReference type="Proteomes" id="UP000241421">
    <property type="component" value="Unassembled WGS sequence"/>
</dbReference>
<dbReference type="RefSeq" id="WP_106758844.1">
    <property type="nucleotide sequence ID" value="NZ_PXWF02000259.1"/>
</dbReference>
<proteinExistence type="predicted"/>
<dbReference type="SUPFAM" id="SSF143011">
    <property type="entry name" value="RelE-like"/>
    <property type="match status" value="1"/>
</dbReference>
<evidence type="ECO:0000256" key="1">
    <source>
        <dbReference type="ARBA" id="ARBA00022649"/>
    </source>
</evidence>
<organism evidence="2 3">
    <name type="scientific">Massilia glaciei</name>
    <dbReference type="NCBI Taxonomy" id="1524097"/>
    <lineage>
        <taxon>Bacteria</taxon>
        <taxon>Pseudomonadati</taxon>
        <taxon>Pseudomonadota</taxon>
        <taxon>Betaproteobacteria</taxon>
        <taxon>Burkholderiales</taxon>
        <taxon>Oxalobacteraceae</taxon>
        <taxon>Telluria group</taxon>
        <taxon>Massilia</taxon>
    </lineage>
</organism>
<dbReference type="InterPro" id="IPR007712">
    <property type="entry name" value="RelE/ParE_toxin"/>
</dbReference>
<keyword evidence="1" id="KW-1277">Toxin-antitoxin system</keyword>
<accession>A0A2U2HH81</accession>
<keyword evidence="3" id="KW-1185">Reference proteome</keyword>
<evidence type="ECO:0000313" key="2">
    <source>
        <dbReference type="EMBL" id="PWF45001.1"/>
    </source>
</evidence>